<proteinExistence type="predicted"/>
<evidence type="ECO:0000313" key="2">
    <source>
        <dbReference type="Proteomes" id="UP001529510"/>
    </source>
</evidence>
<gene>
    <name evidence="1" type="ORF">M9458_016991</name>
</gene>
<reference evidence="1 2" key="1">
    <citation type="submission" date="2024-05" db="EMBL/GenBank/DDBJ databases">
        <title>Genome sequencing and assembly of Indian major carp, Cirrhinus mrigala (Hamilton, 1822).</title>
        <authorList>
            <person name="Mohindra V."/>
            <person name="Chowdhury L.M."/>
            <person name="Lal K."/>
            <person name="Jena J.K."/>
        </authorList>
    </citation>
    <scope>NUCLEOTIDE SEQUENCE [LARGE SCALE GENOMIC DNA]</scope>
    <source>
        <strain evidence="1">CM1030</strain>
        <tissue evidence="1">Blood</tissue>
    </source>
</reference>
<dbReference type="EMBL" id="JAMKFB020000007">
    <property type="protein sequence ID" value="KAL0189892.1"/>
    <property type="molecule type" value="Genomic_DNA"/>
</dbReference>
<comment type="caution">
    <text evidence="1">The sequence shown here is derived from an EMBL/GenBank/DDBJ whole genome shotgun (WGS) entry which is preliminary data.</text>
</comment>
<keyword evidence="2" id="KW-1185">Reference proteome</keyword>
<protein>
    <submittedName>
        <fullName evidence="1">Uncharacterized protein</fullName>
    </submittedName>
</protein>
<dbReference type="AlphaFoldDB" id="A0ABD0QUJ1"/>
<dbReference type="Proteomes" id="UP001529510">
    <property type="component" value="Unassembled WGS sequence"/>
</dbReference>
<feature type="non-terminal residue" evidence="1">
    <location>
        <position position="1"/>
    </location>
</feature>
<sequence>GATLIYPDKIFITSCPVESKPNVSHSCNFQQLIVFRLVINDGEISVMLSAVMQCKRPVPWRGHVDKLMT</sequence>
<evidence type="ECO:0000313" key="1">
    <source>
        <dbReference type="EMBL" id="KAL0189892.1"/>
    </source>
</evidence>
<name>A0ABD0QUJ1_CIRMR</name>
<feature type="non-terminal residue" evidence="1">
    <location>
        <position position="69"/>
    </location>
</feature>
<accession>A0ABD0QUJ1</accession>
<organism evidence="1 2">
    <name type="scientific">Cirrhinus mrigala</name>
    <name type="common">Mrigala</name>
    <dbReference type="NCBI Taxonomy" id="683832"/>
    <lineage>
        <taxon>Eukaryota</taxon>
        <taxon>Metazoa</taxon>
        <taxon>Chordata</taxon>
        <taxon>Craniata</taxon>
        <taxon>Vertebrata</taxon>
        <taxon>Euteleostomi</taxon>
        <taxon>Actinopterygii</taxon>
        <taxon>Neopterygii</taxon>
        <taxon>Teleostei</taxon>
        <taxon>Ostariophysi</taxon>
        <taxon>Cypriniformes</taxon>
        <taxon>Cyprinidae</taxon>
        <taxon>Labeoninae</taxon>
        <taxon>Labeonini</taxon>
        <taxon>Cirrhinus</taxon>
    </lineage>
</organism>